<dbReference type="AlphaFoldDB" id="A0AAD4F4E6"/>
<protein>
    <recommendedName>
        <fullName evidence="3">SCP domain-containing protein</fullName>
    </recommendedName>
</protein>
<dbReference type="PROSITE" id="PS01009">
    <property type="entry name" value="CRISP_1"/>
    <property type="match status" value="1"/>
</dbReference>
<keyword evidence="5" id="KW-1185">Reference proteome</keyword>
<dbReference type="InterPro" id="IPR035940">
    <property type="entry name" value="CAP_sf"/>
</dbReference>
<evidence type="ECO:0000313" key="5">
    <source>
        <dbReference type="Proteomes" id="UP001197093"/>
    </source>
</evidence>
<dbReference type="PANTHER" id="PTHR10334">
    <property type="entry name" value="CYSTEINE-RICH SECRETORY PROTEIN-RELATED"/>
    <property type="match status" value="1"/>
</dbReference>
<sequence>MKSSAFIAACGAILAAASPILQDRRLYIKTDVVVEWVTVTVTEGDTATVFRRPGSHRPKTTTTSSVAEPSTTSVAPPPPPPSTTSEPVVEPTPSPEPTPEPAPAPEPTPEPAPVVESPQPVVEAVKTSAEPAPAPVATQPAAAAPSDYISTALYHHNVHRFNHSADALEWSDEHAGFAQTLADRCKFAHDTSIGGGGYGQNLAMWGSSGDAEAFGASGSVARAASNGWYNNELGLFPASSYGKASPDMSNFSDWGHFSQLVWKGTNKVGCATKFCPAGTLSSMGSWYTVCNYYPAGNMGGAYGANVLPPQGQATVRAD</sequence>
<feature type="signal peptide" evidence="2">
    <location>
        <begin position="1"/>
        <end position="17"/>
    </location>
</feature>
<reference evidence="4" key="1">
    <citation type="submission" date="2023-02" db="EMBL/GenBank/DDBJ databases">
        <authorList>
            <person name="Palmer J.M."/>
        </authorList>
    </citation>
    <scope>NUCLEOTIDE SEQUENCE</scope>
    <source>
        <strain evidence="4">FW57</strain>
    </source>
</reference>
<keyword evidence="2" id="KW-0732">Signal</keyword>
<dbReference type="InterPro" id="IPR018244">
    <property type="entry name" value="Allrgn_V5/Tpx1_CS"/>
</dbReference>
<dbReference type="PRINTS" id="PR00837">
    <property type="entry name" value="V5TPXLIKE"/>
</dbReference>
<dbReference type="Pfam" id="PF00188">
    <property type="entry name" value="CAP"/>
    <property type="match status" value="1"/>
</dbReference>
<dbReference type="GO" id="GO:0005576">
    <property type="term" value="C:extracellular region"/>
    <property type="evidence" value="ECO:0007669"/>
    <property type="project" value="InterPro"/>
</dbReference>
<evidence type="ECO:0000313" key="4">
    <source>
        <dbReference type="EMBL" id="KAG7291397.1"/>
    </source>
</evidence>
<name>A0AAD4F4E6_9PEZI</name>
<feature type="region of interest" description="Disordered" evidence="1">
    <location>
        <begin position="49"/>
        <end position="120"/>
    </location>
</feature>
<gene>
    <name evidence="4" type="ORF">NEMBOFW57_001416</name>
</gene>
<dbReference type="CDD" id="cd05380">
    <property type="entry name" value="CAP_euk"/>
    <property type="match status" value="1"/>
</dbReference>
<dbReference type="SMART" id="SM00198">
    <property type="entry name" value="SCP"/>
    <property type="match status" value="1"/>
</dbReference>
<evidence type="ECO:0000259" key="3">
    <source>
        <dbReference type="SMART" id="SM00198"/>
    </source>
</evidence>
<accession>A0AAD4F4E6</accession>
<proteinExistence type="predicted"/>
<evidence type="ECO:0000256" key="2">
    <source>
        <dbReference type="SAM" id="SignalP"/>
    </source>
</evidence>
<evidence type="ECO:0000256" key="1">
    <source>
        <dbReference type="SAM" id="MobiDB-lite"/>
    </source>
</evidence>
<feature type="chain" id="PRO_5041941001" description="SCP domain-containing protein" evidence="2">
    <location>
        <begin position="18"/>
        <end position="318"/>
    </location>
</feature>
<dbReference type="InterPro" id="IPR001283">
    <property type="entry name" value="CRISP-related"/>
</dbReference>
<organism evidence="4 5">
    <name type="scientific">Staphylotrichum longicolle</name>
    <dbReference type="NCBI Taxonomy" id="669026"/>
    <lineage>
        <taxon>Eukaryota</taxon>
        <taxon>Fungi</taxon>
        <taxon>Dikarya</taxon>
        <taxon>Ascomycota</taxon>
        <taxon>Pezizomycotina</taxon>
        <taxon>Sordariomycetes</taxon>
        <taxon>Sordariomycetidae</taxon>
        <taxon>Sordariales</taxon>
        <taxon>Chaetomiaceae</taxon>
        <taxon>Staphylotrichum</taxon>
    </lineage>
</organism>
<dbReference type="Proteomes" id="UP001197093">
    <property type="component" value="Unassembled WGS sequence"/>
</dbReference>
<comment type="caution">
    <text evidence="4">The sequence shown here is derived from an EMBL/GenBank/DDBJ whole genome shotgun (WGS) entry which is preliminary data.</text>
</comment>
<dbReference type="EMBL" id="JAHCVI010000001">
    <property type="protein sequence ID" value="KAG7291397.1"/>
    <property type="molecule type" value="Genomic_DNA"/>
</dbReference>
<feature type="compositionally biased region" description="Pro residues" evidence="1">
    <location>
        <begin position="90"/>
        <end position="112"/>
    </location>
</feature>
<dbReference type="Gene3D" id="3.40.33.10">
    <property type="entry name" value="CAP"/>
    <property type="match status" value="1"/>
</dbReference>
<dbReference type="SUPFAM" id="SSF55797">
    <property type="entry name" value="PR-1-like"/>
    <property type="match status" value="1"/>
</dbReference>
<dbReference type="FunFam" id="3.40.33.10:FF:000018">
    <property type="entry name" value="SCP-like extracellular protein, putative"/>
    <property type="match status" value="1"/>
</dbReference>
<dbReference type="InterPro" id="IPR014044">
    <property type="entry name" value="CAP_dom"/>
</dbReference>
<feature type="domain" description="SCP" evidence="3">
    <location>
        <begin position="147"/>
        <end position="300"/>
    </location>
</feature>